<dbReference type="SUPFAM" id="SSF52833">
    <property type="entry name" value="Thioredoxin-like"/>
    <property type="match status" value="1"/>
</dbReference>
<dbReference type="InterPro" id="IPR014025">
    <property type="entry name" value="Glutaredoxin_subgr"/>
</dbReference>
<dbReference type="Proteomes" id="UP000177067">
    <property type="component" value="Unassembled WGS sequence"/>
</dbReference>
<dbReference type="GO" id="GO:0009055">
    <property type="term" value="F:electron transfer activity"/>
    <property type="evidence" value="ECO:0007669"/>
    <property type="project" value="TreeGrafter"/>
</dbReference>
<evidence type="ECO:0000259" key="1">
    <source>
        <dbReference type="Pfam" id="PF00462"/>
    </source>
</evidence>
<dbReference type="EMBL" id="MFPS01000008">
    <property type="protein sequence ID" value="OGH58935.1"/>
    <property type="molecule type" value="Genomic_DNA"/>
</dbReference>
<dbReference type="GO" id="GO:0045454">
    <property type="term" value="P:cell redox homeostasis"/>
    <property type="evidence" value="ECO:0007669"/>
    <property type="project" value="TreeGrafter"/>
</dbReference>
<sequence>MKVEIYSTPTCPYCLKAKEYFKENKVEFVEHNVAEDQDRGREMVEKSGQMGVPVILIGDEVVVGFNKSKIDKALGL</sequence>
<dbReference type="Gene3D" id="3.40.30.10">
    <property type="entry name" value="Glutaredoxin"/>
    <property type="match status" value="1"/>
</dbReference>
<dbReference type="InterPro" id="IPR002109">
    <property type="entry name" value="Glutaredoxin"/>
</dbReference>
<proteinExistence type="predicted"/>
<dbReference type="AlphaFoldDB" id="A0A1F6LI31"/>
<accession>A0A1F6LI31</accession>
<dbReference type="PRINTS" id="PR00160">
    <property type="entry name" value="GLUTAREDOXIN"/>
</dbReference>
<evidence type="ECO:0000313" key="3">
    <source>
        <dbReference type="Proteomes" id="UP000177067"/>
    </source>
</evidence>
<dbReference type="InterPro" id="IPR036249">
    <property type="entry name" value="Thioredoxin-like_sf"/>
</dbReference>
<dbReference type="NCBIfam" id="NF041212">
    <property type="entry name" value="Uxx_star"/>
    <property type="match status" value="1"/>
</dbReference>
<dbReference type="PANTHER" id="PTHR34386:SF1">
    <property type="entry name" value="GLUTAREDOXIN-LIKE PROTEIN NRDH"/>
    <property type="match status" value="1"/>
</dbReference>
<dbReference type="PROSITE" id="PS51354">
    <property type="entry name" value="GLUTAREDOXIN_2"/>
    <property type="match status" value="1"/>
</dbReference>
<evidence type="ECO:0000313" key="2">
    <source>
        <dbReference type="EMBL" id="OGH58935.1"/>
    </source>
</evidence>
<gene>
    <name evidence="2" type="ORF">A2725_04275</name>
</gene>
<dbReference type="InterPro" id="IPR011911">
    <property type="entry name" value="GlrX_YruB"/>
</dbReference>
<name>A0A1F6LI31_9BACT</name>
<reference evidence="2 3" key="1">
    <citation type="journal article" date="2016" name="Nat. Commun.">
        <title>Thousands of microbial genomes shed light on interconnected biogeochemical processes in an aquifer system.</title>
        <authorList>
            <person name="Anantharaman K."/>
            <person name="Brown C.T."/>
            <person name="Hug L.A."/>
            <person name="Sharon I."/>
            <person name="Castelle C.J."/>
            <person name="Probst A.J."/>
            <person name="Thomas B.C."/>
            <person name="Singh A."/>
            <person name="Wilkins M.J."/>
            <person name="Karaoz U."/>
            <person name="Brodie E.L."/>
            <person name="Williams K.H."/>
            <person name="Hubbard S.S."/>
            <person name="Banfield J.F."/>
        </authorList>
    </citation>
    <scope>NUCLEOTIDE SEQUENCE [LARGE SCALE GENOMIC DNA]</scope>
</reference>
<comment type="caution">
    <text evidence="2">The sequence shown here is derived from an EMBL/GenBank/DDBJ whole genome shotgun (WGS) entry which is preliminary data.</text>
</comment>
<protein>
    <submittedName>
        <fullName evidence="2">NrdH-redoxin</fullName>
    </submittedName>
</protein>
<dbReference type="NCBIfam" id="TIGR02196">
    <property type="entry name" value="GlrX_YruB"/>
    <property type="match status" value="1"/>
</dbReference>
<feature type="domain" description="Glutaredoxin" evidence="1">
    <location>
        <begin position="3"/>
        <end position="62"/>
    </location>
</feature>
<dbReference type="CDD" id="cd02976">
    <property type="entry name" value="NrdH"/>
    <property type="match status" value="1"/>
</dbReference>
<dbReference type="PANTHER" id="PTHR34386">
    <property type="entry name" value="GLUTAREDOXIN"/>
    <property type="match status" value="1"/>
</dbReference>
<dbReference type="InterPro" id="IPR051548">
    <property type="entry name" value="Grx-like_ET"/>
</dbReference>
<dbReference type="Pfam" id="PF00462">
    <property type="entry name" value="Glutaredoxin"/>
    <property type="match status" value="1"/>
</dbReference>
<organism evidence="2 3">
    <name type="scientific">Candidatus Magasanikbacteria bacterium RIFCSPHIGHO2_01_FULL_33_34</name>
    <dbReference type="NCBI Taxonomy" id="1798671"/>
    <lineage>
        <taxon>Bacteria</taxon>
        <taxon>Candidatus Magasanikiibacteriota</taxon>
    </lineage>
</organism>